<feature type="domain" description="HTH tetR-type" evidence="5">
    <location>
        <begin position="14"/>
        <end position="74"/>
    </location>
</feature>
<dbReference type="KEGG" id="lck:HN018_06210"/>
<dbReference type="SUPFAM" id="SSF48498">
    <property type="entry name" value="Tetracyclin repressor-like, C-terminal domain"/>
    <property type="match status" value="1"/>
</dbReference>
<evidence type="ECO:0000256" key="4">
    <source>
        <dbReference type="PROSITE-ProRule" id="PRU00335"/>
    </source>
</evidence>
<dbReference type="Proteomes" id="UP000500767">
    <property type="component" value="Chromosome"/>
</dbReference>
<feature type="DNA-binding region" description="H-T-H motif" evidence="4">
    <location>
        <begin position="37"/>
        <end position="56"/>
    </location>
</feature>
<dbReference type="Pfam" id="PF16859">
    <property type="entry name" value="TetR_C_11"/>
    <property type="match status" value="1"/>
</dbReference>
<dbReference type="RefSeq" id="WP_171834679.1">
    <property type="nucleotide sequence ID" value="NZ_CP053708.1"/>
</dbReference>
<evidence type="ECO:0000256" key="1">
    <source>
        <dbReference type="ARBA" id="ARBA00023015"/>
    </source>
</evidence>
<accession>A0A6M8HN03</accession>
<organism evidence="6 7">
    <name type="scientific">Lichenicola cladoniae</name>
    <dbReference type="NCBI Taxonomy" id="1484109"/>
    <lineage>
        <taxon>Bacteria</taxon>
        <taxon>Pseudomonadati</taxon>
        <taxon>Pseudomonadota</taxon>
        <taxon>Alphaproteobacteria</taxon>
        <taxon>Acetobacterales</taxon>
        <taxon>Acetobacteraceae</taxon>
        <taxon>Lichenicola</taxon>
    </lineage>
</organism>
<evidence type="ECO:0000256" key="2">
    <source>
        <dbReference type="ARBA" id="ARBA00023125"/>
    </source>
</evidence>
<keyword evidence="1" id="KW-0805">Transcription regulation</keyword>
<keyword evidence="3" id="KW-0804">Transcription</keyword>
<dbReference type="InterPro" id="IPR001647">
    <property type="entry name" value="HTH_TetR"/>
</dbReference>
<dbReference type="InterPro" id="IPR011075">
    <property type="entry name" value="TetR_C"/>
</dbReference>
<reference evidence="6 7" key="1">
    <citation type="journal article" date="2014" name="World J. Microbiol. Biotechnol.">
        <title>Biodiversity and physiological characteristics of Antarctic and Arctic lichens-associated bacteria.</title>
        <authorList>
            <person name="Lee Y.M."/>
            <person name="Kim E.H."/>
            <person name="Lee H.K."/>
            <person name="Hong S.G."/>
        </authorList>
    </citation>
    <scope>NUCLEOTIDE SEQUENCE [LARGE SCALE GENOMIC DNA]</scope>
    <source>
        <strain evidence="6 7">PAMC 26569</strain>
    </source>
</reference>
<evidence type="ECO:0000256" key="3">
    <source>
        <dbReference type="ARBA" id="ARBA00023163"/>
    </source>
</evidence>
<dbReference type="Gene3D" id="1.10.357.10">
    <property type="entry name" value="Tetracycline Repressor, domain 2"/>
    <property type="match status" value="1"/>
</dbReference>
<dbReference type="GO" id="GO:0003677">
    <property type="term" value="F:DNA binding"/>
    <property type="evidence" value="ECO:0007669"/>
    <property type="project" value="UniProtKB-UniRule"/>
</dbReference>
<evidence type="ECO:0000313" key="6">
    <source>
        <dbReference type="EMBL" id="QKE89690.1"/>
    </source>
</evidence>
<dbReference type="AlphaFoldDB" id="A0A6M8HN03"/>
<gene>
    <name evidence="6" type="ORF">HN018_06210</name>
</gene>
<dbReference type="InterPro" id="IPR009057">
    <property type="entry name" value="Homeodomain-like_sf"/>
</dbReference>
<keyword evidence="7" id="KW-1185">Reference proteome</keyword>
<dbReference type="PROSITE" id="PS50977">
    <property type="entry name" value="HTH_TETR_2"/>
    <property type="match status" value="1"/>
</dbReference>
<dbReference type="SUPFAM" id="SSF46689">
    <property type="entry name" value="Homeodomain-like"/>
    <property type="match status" value="1"/>
</dbReference>
<dbReference type="Gene3D" id="1.10.10.60">
    <property type="entry name" value="Homeodomain-like"/>
    <property type="match status" value="1"/>
</dbReference>
<protein>
    <submittedName>
        <fullName evidence="6">TetR/AcrR family transcriptional regulator</fullName>
    </submittedName>
</protein>
<sequence length="196" mass="21363">MTEKARVRTGGRSARIQASVHAAVETLLAELSRSELTIPLIADRAGVTPSTIYRRWGDLAELLGDVAVQRLRPVSDPADTGSVPGDLEAWSIQFADEMSSVPGRTMLRDIFAGTTDSKNPSYCCSFTDLQLGVINRRAIDRGKPGFDVELFIDRVVAPILYRILFRELPPSTDYCRQLVSAAVPGHAEPVHAVTDA</sequence>
<name>A0A6M8HN03_9PROT</name>
<dbReference type="EMBL" id="CP053708">
    <property type="protein sequence ID" value="QKE89690.1"/>
    <property type="molecule type" value="Genomic_DNA"/>
</dbReference>
<keyword evidence="2 4" id="KW-0238">DNA-binding</keyword>
<evidence type="ECO:0000313" key="7">
    <source>
        <dbReference type="Proteomes" id="UP000500767"/>
    </source>
</evidence>
<proteinExistence type="predicted"/>
<dbReference type="InterPro" id="IPR036271">
    <property type="entry name" value="Tet_transcr_reg_TetR-rel_C_sf"/>
</dbReference>
<evidence type="ECO:0000259" key="5">
    <source>
        <dbReference type="PROSITE" id="PS50977"/>
    </source>
</evidence>
<dbReference type="Pfam" id="PF00440">
    <property type="entry name" value="TetR_N"/>
    <property type="match status" value="1"/>
</dbReference>